<protein>
    <submittedName>
        <fullName evidence="1">Uncharacterized protein</fullName>
    </submittedName>
</protein>
<name>A0A1L3FGT1_BRAJP</name>
<accession>A0A1L3FGT1</accession>
<evidence type="ECO:0000313" key="1">
    <source>
        <dbReference type="EMBL" id="APG12509.1"/>
    </source>
</evidence>
<dbReference type="AlphaFoldDB" id="A0A1L3FGT1"/>
<sequence>MWSQPFRAATYLQRAQVSRYFSEVLIEPNFNFNDEPRLLTTAMIASAMPAAIRPYSIAVAAVSSARKRRMVCMASPEFQRESWRGL</sequence>
<reference evidence="1 2" key="1">
    <citation type="submission" date="2016-11" db="EMBL/GenBank/DDBJ databases">
        <title>Complete Genome Sequence of Bradyrhizobium sp. strain J5, an isolated from soybean nodule in Hokkaido.</title>
        <authorList>
            <person name="Kanehara K."/>
        </authorList>
    </citation>
    <scope>NUCLEOTIDE SEQUENCE [LARGE SCALE GENOMIC DNA]</scope>
    <source>
        <strain evidence="1 2">J5</strain>
    </source>
</reference>
<organism evidence="1 2">
    <name type="scientific">Bradyrhizobium japonicum</name>
    <dbReference type="NCBI Taxonomy" id="375"/>
    <lineage>
        <taxon>Bacteria</taxon>
        <taxon>Pseudomonadati</taxon>
        <taxon>Pseudomonadota</taxon>
        <taxon>Alphaproteobacteria</taxon>
        <taxon>Hyphomicrobiales</taxon>
        <taxon>Nitrobacteraceae</taxon>
        <taxon>Bradyrhizobium</taxon>
    </lineage>
</organism>
<gene>
    <name evidence="1" type="ORF">BKD09_29655</name>
</gene>
<dbReference type="Proteomes" id="UP000181962">
    <property type="component" value="Chromosome"/>
</dbReference>
<proteinExistence type="predicted"/>
<dbReference type="EMBL" id="CP017637">
    <property type="protein sequence ID" value="APG12509.1"/>
    <property type="molecule type" value="Genomic_DNA"/>
</dbReference>
<evidence type="ECO:0000313" key="2">
    <source>
        <dbReference type="Proteomes" id="UP000181962"/>
    </source>
</evidence>